<dbReference type="EMBL" id="FCOX02000020">
    <property type="protein sequence ID" value="SAK82076.1"/>
    <property type="molecule type" value="Genomic_DNA"/>
</dbReference>
<keyword evidence="3" id="KW-1185">Reference proteome</keyword>
<dbReference type="Gene3D" id="1.10.357.10">
    <property type="entry name" value="Tetracycline Repressor, domain 2"/>
    <property type="match status" value="1"/>
</dbReference>
<proteinExistence type="predicted"/>
<gene>
    <name evidence="2" type="ORF">AWB78_03983</name>
</gene>
<organism evidence="2 3">
    <name type="scientific">Caballeronia calidae</name>
    <dbReference type="NCBI Taxonomy" id="1777139"/>
    <lineage>
        <taxon>Bacteria</taxon>
        <taxon>Pseudomonadati</taxon>
        <taxon>Pseudomonadota</taxon>
        <taxon>Betaproteobacteria</taxon>
        <taxon>Burkholderiales</taxon>
        <taxon>Burkholderiaceae</taxon>
        <taxon>Caballeronia</taxon>
    </lineage>
</organism>
<evidence type="ECO:0000313" key="2">
    <source>
        <dbReference type="EMBL" id="SAK82076.1"/>
    </source>
</evidence>
<evidence type="ECO:0000313" key="3">
    <source>
        <dbReference type="Proteomes" id="UP000071859"/>
    </source>
</evidence>
<keyword evidence="1" id="KW-0175">Coiled coil</keyword>
<protein>
    <submittedName>
        <fullName evidence="2">TetR family transcriptional regulator-like protein</fullName>
    </submittedName>
</protein>
<dbReference type="AlphaFoldDB" id="A0A158CJN9"/>
<sequence>MTSEQKSPTKRRLELALRRLQHGKMRSNHDGRISIAAVAREAGVSNATIHNRYPEIAERIRALHARTARDVTRAIPDTSDILHKKLQEARKEIDQLKKDLVKSQSINLRLLRENEMLRARLQKAT</sequence>
<comment type="caution">
    <text evidence="2">The sequence shown here is derived from an EMBL/GenBank/DDBJ whole genome shotgun (WGS) entry which is preliminary data.</text>
</comment>
<dbReference type="Proteomes" id="UP000071859">
    <property type="component" value="Unassembled WGS sequence"/>
</dbReference>
<feature type="coiled-coil region" evidence="1">
    <location>
        <begin position="79"/>
        <end position="106"/>
    </location>
</feature>
<name>A0A158CJN9_9BURK</name>
<dbReference type="OrthoDB" id="6981409at2"/>
<accession>A0A158CJN9</accession>
<evidence type="ECO:0000256" key="1">
    <source>
        <dbReference type="SAM" id="Coils"/>
    </source>
</evidence>
<dbReference type="RefSeq" id="WP_062607212.1">
    <property type="nucleotide sequence ID" value="NZ_FCOX02000020.1"/>
</dbReference>
<reference evidence="2" key="1">
    <citation type="submission" date="2016-01" db="EMBL/GenBank/DDBJ databases">
        <authorList>
            <person name="Peeters C."/>
        </authorList>
    </citation>
    <scope>NUCLEOTIDE SEQUENCE</scope>
    <source>
        <strain evidence="2">LMG 29321</strain>
    </source>
</reference>